<reference evidence="11 12" key="1">
    <citation type="submission" date="2018-06" db="EMBL/GenBank/DDBJ databases">
        <title>Nitrincola tibetense sp. nov., isolated from Lake XuguoCo on Tibetan Plateau.</title>
        <authorList>
            <person name="Xing P."/>
        </authorList>
    </citation>
    <scope>NUCLEOTIDE SEQUENCE [LARGE SCALE GENOMIC DNA]</scope>
    <source>
        <strain evidence="12">xg18</strain>
    </source>
</reference>
<dbReference type="CDD" id="cd01949">
    <property type="entry name" value="GGDEF"/>
    <property type="match status" value="1"/>
</dbReference>
<comment type="catalytic activity">
    <reaction evidence="8">
        <text>2 GTP = 3',3'-c-di-GMP + 2 diphosphate</text>
        <dbReference type="Rhea" id="RHEA:24898"/>
        <dbReference type="ChEBI" id="CHEBI:33019"/>
        <dbReference type="ChEBI" id="CHEBI:37565"/>
        <dbReference type="ChEBI" id="CHEBI:58805"/>
        <dbReference type="EC" id="2.7.7.65"/>
    </reaction>
</comment>
<evidence type="ECO:0000313" key="12">
    <source>
        <dbReference type="Proteomes" id="UP000250744"/>
    </source>
</evidence>
<dbReference type="Pfam" id="PF05231">
    <property type="entry name" value="MASE1"/>
    <property type="match status" value="1"/>
</dbReference>
<keyword evidence="7 9" id="KW-0472">Membrane</keyword>
<evidence type="ECO:0000313" key="11">
    <source>
        <dbReference type="EMBL" id="RAU18214.1"/>
    </source>
</evidence>
<accession>A0A364NMF2</accession>
<evidence type="ECO:0000256" key="4">
    <source>
        <dbReference type="ARBA" id="ARBA00022475"/>
    </source>
</evidence>
<dbReference type="FunFam" id="3.30.70.270:FF:000001">
    <property type="entry name" value="Diguanylate cyclase domain protein"/>
    <property type="match status" value="1"/>
</dbReference>
<feature type="transmembrane region" description="Helical" evidence="9">
    <location>
        <begin position="86"/>
        <end position="108"/>
    </location>
</feature>
<dbReference type="OrthoDB" id="9803824at2"/>
<dbReference type="SUPFAM" id="SSF55073">
    <property type="entry name" value="Nucleotide cyclase"/>
    <property type="match status" value="1"/>
</dbReference>
<dbReference type="Gene3D" id="3.30.70.270">
    <property type="match status" value="1"/>
</dbReference>
<dbReference type="PANTHER" id="PTHR45138">
    <property type="entry name" value="REGULATORY COMPONENTS OF SENSORY TRANSDUCTION SYSTEM"/>
    <property type="match status" value="1"/>
</dbReference>
<feature type="transmembrane region" description="Helical" evidence="9">
    <location>
        <begin position="243"/>
        <end position="266"/>
    </location>
</feature>
<dbReference type="GO" id="GO:0043709">
    <property type="term" value="P:cell adhesion involved in single-species biofilm formation"/>
    <property type="evidence" value="ECO:0007669"/>
    <property type="project" value="TreeGrafter"/>
</dbReference>
<sequence>MAITQGRLMMLSTKMIFLLRSLLLIFLYTFLWNFAGLFEIGNLVSAFYPAAGVIVFFVYRFGPIYILPSAIAVMVGASFVDPFWQWGAIQISMAIRQLFFYSILGLVLKKTSKFSLPLNRLSSVTILIGSLSVTSFLSALTATFLISTFVGIDTDQELNIIMSFWIGDLGGILLFLAALSLFLDFYFKNYDYNDVFQKGLVYPILLLVIISSATTLLFVATGLTTELGNFGYLILLPVAWASSFYGIRFALFSAICVNTTAIWHYIYLGLSNYPAIELQTLFSVNLVMAMLLGASLEERKTALFDATHDSLTQMLNRKAFFQESTALLERCKRQKRNMAVLMIDIDHFKVVNDNWGHEAGDQVLMQVAECCRQICRSTDIQGRLGGEEFALILDDAGPNQAIAVAERLRLSISSILVPKTDTNITTSIGISHLLTIDDTLNQLLKQADLALYTAKRTGRNKCQSASTLNTEDASLNLKAT</sequence>
<keyword evidence="5 9" id="KW-0812">Transmembrane</keyword>
<feature type="transmembrane region" description="Helical" evidence="9">
    <location>
        <begin position="128"/>
        <end position="152"/>
    </location>
</feature>
<dbReference type="InterPro" id="IPR000160">
    <property type="entry name" value="GGDEF_dom"/>
</dbReference>
<feature type="transmembrane region" description="Helical" evidence="9">
    <location>
        <begin position="164"/>
        <end position="187"/>
    </location>
</feature>
<keyword evidence="6 9" id="KW-1133">Transmembrane helix</keyword>
<evidence type="ECO:0000256" key="7">
    <source>
        <dbReference type="ARBA" id="ARBA00023136"/>
    </source>
</evidence>
<keyword evidence="4" id="KW-1003">Cell membrane</keyword>
<dbReference type="PROSITE" id="PS50887">
    <property type="entry name" value="GGDEF"/>
    <property type="match status" value="1"/>
</dbReference>
<organism evidence="11 12">
    <name type="scientific">Nitrincola tibetensis</name>
    <dbReference type="NCBI Taxonomy" id="2219697"/>
    <lineage>
        <taxon>Bacteria</taxon>
        <taxon>Pseudomonadati</taxon>
        <taxon>Pseudomonadota</taxon>
        <taxon>Gammaproteobacteria</taxon>
        <taxon>Oceanospirillales</taxon>
        <taxon>Oceanospirillaceae</taxon>
        <taxon>Nitrincola</taxon>
    </lineage>
</organism>
<comment type="subcellular location">
    <subcellularLocation>
        <location evidence="2">Cell membrane</location>
        <topology evidence="2">Multi-pass membrane protein</topology>
    </subcellularLocation>
</comment>
<keyword evidence="12" id="KW-1185">Reference proteome</keyword>
<evidence type="ECO:0000256" key="2">
    <source>
        <dbReference type="ARBA" id="ARBA00004651"/>
    </source>
</evidence>
<evidence type="ECO:0000256" key="9">
    <source>
        <dbReference type="SAM" id="Phobius"/>
    </source>
</evidence>
<dbReference type="EC" id="2.7.7.65" evidence="3"/>
<comment type="cofactor">
    <cofactor evidence="1">
        <name>Mg(2+)</name>
        <dbReference type="ChEBI" id="CHEBI:18420"/>
    </cofactor>
</comment>
<proteinExistence type="predicted"/>
<evidence type="ECO:0000256" key="6">
    <source>
        <dbReference type="ARBA" id="ARBA00022989"/>
    </source>
</evidence>
<evidence type="ECO:0000256" key="1">
    <source>
        <dbReference type="ARBA" id="ARBA00001946"/>
    </source>
</evidence>
<dbReference type="InterPro" id="IPR029787">
    <property type="entry name" value="Nucleotide_cyclase"/>
</dbReference>
<protein>
    <recommendedName>
        <fullName evidence="3">diguanylate cyclase</fullName>
        <ecNumber evidence="3">2.7.7.65</ecNumber>
    </recommendedName>
</protein>
<evidence type="ECO:0000256" key="3">
    <source>
        <dbReference type="ARBA" id="ARBA00012528"/>
    </source>
</evidence>
<dbReference type="InterPro" id="IPR043128">
    <property type="entry name" value="Rev_trsase/Diguanyl_cyclase"/>
</dbReference>
<dbReference type="PANTHER" id="PTHR45138:SF9">
    <property type="entry name" value="DIGUANYLATE CYCLASE DGCM-RELATED"/>
    <property type="match status" value="1"/>
</dbReference>
<evidence type="ECO:0000256" key="8">
    <source>
        <dbReference type="ARBA" id="ARBA00034247"/>
    </source>
</evidence>
<dbReference type="AlphaFoldDB" id="A0A364NMF2"/>
<feature type="transmembrane region" description="Helical" evidence="9">
    <location>
        <begin position="15"/>
        <end position="34"/>
    </location>
</feature>
<dbReference type="GO" id="GO:0005886">
    <property type="term" value="C:plasma membrane"/>
    <property type="evidence" value="ECO:0007669"/>
    <property type="project" value="UniProtKB-SubCell"/>
</dbReference>
<feature type="domain" description="GGDEF" evidence="10">
    <location>
        <begin position="336"/>
        <end position="467"/>
    </location>
</feature>
<dbReference type="RefSeq" id="WP_112158857.1">
    <property type="nucleotide sequence ID" value="NZ_QKRX01000005.1"/>
</dbReference>
<dbReference type="InterPro" id="IPR007895">
    <property type="entry name" value="MASE1"/>
</dbReference>
<dbReference type="NCBIfam" id="TIGR00254">
    <property type="entry name" value="GGDEF"/>
    <property type="match status" value="1"/>
</dbReference>
<dbReference type="GO" id="GO:0052621">
    <property type="term" value="F:diguanylate cyclase activity"/>
    <property type="evidence" value="ECO:0007669"/>
    <property type="project" value="UniProtKB-EC"/>
</dbReference>
<dbReference type="InterPro" id="IPR050469">
    <property type="entry name" value="Diguanylate_Cyclase"/>
</dbReference>
<dbReference type="GO" id="GO:1902201">
    <property type="term" value="P:negative regulation of bacterial-type flagellum-dependent cell motility"/>
    <property type="evidence" value="ECO:0007669"/>
    <property type="project" value="TreeGrafter"/>
</dbReference>
<feature type="transmembrane region" description="Helical" evidence="9">
    <location>
        <begin position="40"/>
        <end position="59"/>
    </location>
</feature>
<evidence type="ECO:0000259" key="10">
    <source>
        <dbReference type="PROSITE" id="PS50887"/>
    </source>
</evidence>
<dbReference type="EMBL" id="QKRX01000005">
    <property type="protein sequence ID" value="RAU18214.1"/>
    <property type="molecule type" value="Genomic_DNA"/>
</dbReference>
<name>A0A364NMF2_9GAMM</name>
<dbReference type="SMART" id="SM00267">
    <property type="entry name" value="GGDEF"/>
    <property type="match status" value="1"/>
</dbReference>
<feature type="transmembrane region" description="Helical" evidence="9">
    <location>
        <begin position="199"/>
        <end position="223"/>
    </location>
</feature>
<comment type="caution">
    <text evidence="11">The sequence shown here is derived from an EMBL/GenBank/DDBJ whole genome shotgun (WGS) entry which is preliminary data.</text>
</comment>
<dbReference type="Pfam" id="PF00990">
    <property type="entry name" value="GGDEF"/>
    <property type="match status" value="1"/>
</dbReference>
<evidence type="ECO:0000256" key="5">
    <source>
        <dbReference type="ARBA" id="ARBA00022692"/>
    </source>
</evidence>
<dbReference type="Proteomes" id="UP000250744">
    <property type="component" value="Unassembled WGS sequence"/>
</dbReference>
<gene>
    <name evidence="11" type="ORF">DN062_08220</name>
</gene>